<dbReference type="PANTHER" id="PTHR43682:SF1">
    <property type="entry name" value="LACTATE UTILIZATION PROTEIN C"/>
    <property type="match status" value="1"/>
</dbReference>
<dbReference type="Gene3D" id="3.40.50.10420">
    <property type="entry name" value="NagB/RpiA/CoA transferase-like"/>
    <property type="match status" value="1"/>
</dbReference>
<reference evidence="2 3" key="1">
    <citation type="submission" date="2018-04" db="EMBL/GenBank/DDBJ databases">
        <title>Novel Campyloabacter and Helicobacter Species and Strains.</title>
        <authorList>
            <person name="Mannion A.J."/>
            <person name="Shen Z."/>
            <person name="Fox J.G."/>
        </authorList>
    </citation>
    <scope>NUCLEOTIDE SEQUENCE [LARGE SCALE GENOMIC DNA]</scope>
    <source>
        <strain evidence="2 3">ATCC 700242</strain>
    </source>
</reference>
<dbReference type="SUPFAM" id="SSF100950">
    <property type="entry name" value="NagB/RpiA/CoA transferase-like"/>
    <property type="match status" value="1"/>
</dbReference>
<sequence>MSKERILHKVQDALKKNPIQHESGSYRDIIIPIEQERITEYIRAQRANKAEVIESEESQILKVIEEILQKEKIESILVPTSLAYLELSVQKINYDKSIEEMKDKLFNIDCSILQADFGVSNLGIVSVISSPTQARLLSLITRCNIILLKKEKILGNMSEVLQTIKAQHPNILPSNILFIAGPSRTADIELQVVFGVHGPQSVYIVLY</sequence>
<gene>
    <name evidence="2" type="ORF">CQA62_06145</name>
</gene>
<dbReference type="InterPro" id="IPR024185">
    <property type="entry name" value="FTHF_cligase-like_sf"/>
</dbReference>
<feature type="domain" description="LUD" evidence="1">
    <location>
        <begin position="39"/>
        <end position="206"/>
    </location>
</feature>
<organism evidence="2 3">
    <name type="scientific">Helicobacter cholecystus</name>
    <dbReference type="NCBI Taxonomy" id="45498"/>
    <lineage>
        <taxon>Bacteria</taxon>
        <taxon>Pseudomonadati</taxon>
        <taxon>Campylobacterota</taxon>
        <taxon>Epsilonproteobacteria</taxon>
        <taxon>Campylobacterales</taxon>
        <taxon>Helicobacteraceae</taxon>
        <taxon>Helicobacter</taxon>
    </lineage>
</organism>
<protein>
    <submittedName>
        <fullName evidence="2">Lactate utilization protein C</fullName>
    </submittedName>
</protein>
<dbReference type="AlphaFoldDB" id="A0A3D8ISF6"/>
<dbReference type="PANTHER" id="PTHR43682">
    <property type="entry name" value="LACTATE UTILIZATION PROTEIN C"/>
    <property type="match status" value="1"/>
</dbReference>
<dbReference type="InterPro" id="IPR003741">
    <property type="entry name" value="LUD_dom"/>
</dbReference>
<dbReference type="Proteomes" id="UP000257067">
    <property type="component" value="Unassembled WGS sequence"/>
</dbReference>
<evidence type="ECO:0000259" key="1">
    <source>
        <dbReference type="Pfam" id="PF02589"/>
    </source>
</evidence>
<dbReference type="InterPro" id="IPR037171">
    <property type="entry name" value="NagB/RpiA_transferase-like"/>
</dbReference>
<name>A0A3D8ISF6_9HELI</name>
<dbReference type="Pfam" id="PF02589">
    <property type="entry name" value="LUD_dom"/>
    <property type="match status" value="1"/>
</dbReference>
<dbReference type="OrthoDB" id="9794187at2"/>
<dbReference type="EMBL" id="NXLU01000009">
    <property type="protein sequence ID" value="RDU68218.1"/>
    <property type="molecule type" value="Genomic_DNA"/>
</dbReference>
<comment type="caution">
    <text evidence="2">The sequence shown here is derived from an EMBL/GenBank/DDBJ whole genome shotgun (WGS) entry which is preliminary data.</text>
</comment>
<keyword evidence="3" id="KW-1185">Reference proteome</keyword>
<proteinExistence type="predicted"/>
<accession>A0A3D8ISF6</accession>
<dbReference type="RefSeq" id="WP_104725203.1">
    <property type="nucleotide sequence ID" value="NZ_FZNE01000020.1"/>
</dbReference>
<evidence type="ECO:0000313" key="2">
    <source>
        <dbReference type="EMBL" id="RDU68218.1"/>
    </source>
</evidence>
<evidence type="ECO:0000313" key="3">
    <source>
        <dbReference type="Proteomes" id="UP000257067"/>
    </source>
</evidence>